<dbReference type="InterPro" id="IPR001917">
    <property type="entry name" value="Aminotrans_II_pyridoxalP_BS"/>
</dbReference>
<keyword evidence="3" id="KW-0663">Pyridoxal phosphate</keyword>
<evidence type="ECO:0000259" key="4">
    <source>
        <dbReference type="Pfam" id="PF00155"/>
    </source>
</evidence>
<keyword evidence="2 5" id="KW-0808">Transferase</keyword>
<sequence>EQLEATIAEFMGTESAYTFVSCWNASEALFHTFCEPGDVIISDALNHACIIDAIRLTAASKKGVFKAVYQHADLDNLEQRLIEAQENDEITGQAWVVTDGVFSMEGDIANLSELRTLCDKYDAKLVVDDSHGHGVMGETGRGTHEHYGMMPGSEFGTVDYFTGTLGKGLGGGAGGFIAGPKRGTDLIIQRGRPTLFSNALPVTVACSANTAIKIIMREPERVQKLRDNVAYARQRIGQAGFEVLESPTAICPIIVGDTAKAISMSTRLLELGVFVIGFGYPVVPEGTARLRIQMSAAHTTEHIDTLVDALKKL</sequence>
<dbReference type="PROSITE" id="PS00599">
    <property type="entry name" value="AA_TRANSFER_CLASS_2"/>
    <property type="match status" value="1"/>
</dbReference>
<dbReference type="GO" id="GO:0016874">
    <property type="term" value="F:ligase activity"/>
    <property type="evidence" value="ECO:0007669"/>
    <property type="project" value="UniProtKB-KW"/>
</dbReference>
<feature type="non-terminal residue" evidence="5">
    <location>
        <position position="1"/>
    </location>
</feature>
<reference evidence="5" key="1">
    <citation type="submission" date="2018-06" db="EMBL/GenBank/DDBJ databases">
        <authorList>
            <person name="Zhirakovskaya E."/>
        </authorList>
    </citation>
    <scope>NUCLEOTIDE SEQUENCE</scope>
</reference>
<accession>A0A3B1D7R5</accession>
<dbReference type="GO" id="GO:0030170">
    <property type="term" value="F:pyridoxal phosphate binding"/>
    <property type="evidence" value="ECO:0007669"/>
    <property type="project" value="InterPro"/>
</dbReference>
<dbReference type="InterPro" id="IPR015424">
    <property type="entry name" value="PyrdxlP-dep_Trfase"/>
</dbReference>
<keyword evidence="5" id="KW-0012">Acyltransferase</keyword>
<evidence type="ECO:0000256" key="3">
    <source>
        <dbReference type="ARBA" id="ARBA00022898"/>
    </source>
</evidence>
<dbReference type="GO" id="GO:0008890">
    <property type="term" value="F:glycine C-acetyltransferase activity"/>
    <property type="evidence" value="ECO:0007669"/>
    <property type="project" value="UniProtKB-EC"/>
</dbReference>
<evidence type="ECO:0000313" key="5">
    <source>
        <dbReference type="EMBL" id="VAX38299.1"/>
    </source>
</evidence>
<comment type="cofactor">
    <cofactor evidence="1">
        <name>pyridoxal 5'-phosphate</name>
        <dbReference type="ChEBI" id="CHEBI:597326"/>
    </cofactor>
</comment>
<organism evidence="5">
    <name type="scientific">hydrothermal vent metagenome</name>
    <dbReference type="NCBI Taxonomy" id="652676"/>
    <lineage>
        <taxon>unclassified sequences</taxon>
        <taxon>metagenomes</taxon>
        <taxon>ecological metagenomes</taxon>
    </lineage>
</organism>
<dbReference type="EMBL" id="UOGK01000134">
    <property type="protein sequence ID" value="VAX38299.1"/>
    <property type="molecule type" value="Genomic_DNA"/>
</dbReference>
<dbReference type="InterPro" id="IPR015421">
    <property type="entry name" value="PyrdxlP-dep_Trfase_major"/>
</dbReference>
<dbReference type="PANTHER" id="PTHR13693">
    <property type="entry name" value="CLASS II AMINOTRANSFERASE/8-AMINO-7-OXONONANOATE SYNTHASE"/>
    <property type="match status" value="1"/>
</dbReference>
<dbReference type="Gene3D" id="3.90.1150.10">
    <property type="entry name" value="Aspartate Aminotransferase, domain 1"/>
    <property type="match status" value="1"/>
</dbReference>
<gene>
    <name evidence="5" type="ORF">MNBD_PLANCTO03-1639</name>
</gene>
<dbReference type="Gene3D" id="3.40.640.10">
    <property type="entry name" value="Type I PLP-dependent aspartate aminotransferase-like (Major domain)"/>
    <property type="match status" value="1"/>
</dbReference>
<dbReference type="InterPro" id="IPR015422">
    <property type="entry name" value="PyrdxlP-dep_Trfase_small"/>
</dbReference>
<name>A0A3B1D7R5_9ZZZZ</name>
<dbReference type="InterPro" id="IPR050087">
    <property type="entry name" value="AON_synthase_class-II"/>
</dbReference>
<keyword evidence="5" id="KW-0436">Ligase</keyword>
<proteinExistence type="predicted"/>
<dbReference type="EC" id="2.3.1.29" evidence="5"/>
<protein>
    <submittedName>
        <fullName evidence="5">2-amino-3-ketobutyrate coenzyme A ligase</fullName>
        <ecNumber evidence="5">2.3.1.29</ecNumber>
    </submittedName>
</protein>
<dbReference type="InterPro" id="IPR004839">
    <property type="entry name" value="Aminotransferase_I/II_large"/>
</dbReference>
<evidence type="ECO:0000256" key="2">
    <source>
        <dbReference type="ARBA" id="ARBA00022679"/>
    </source>
</evidence>
<dbReference type="Pfam" id="PF00155">
    <property type="entry name" value="Aminotran_1_2"/>
    <property type="match status" value="1"/>
</dbReference>
<dbReference type="AlphaFoldDB" id="A0A3B1D7R5"/>
<dbReference type="SUPFAM" id="SSF53383">
    <property type="entry name" value="PLP-dependent transferases"/>
    <property type="match status" value="1"/>
</dbReference>
<evidence type="ECO:0000256" key="1">
    <source>
        <dbReference type="ARBA" id="ARBA00001933"/>
    </source>
</evidence>
<feature type="domain" description="Aminotransferase class I/classII large" evidence="4">
    <location>
        <begin position="2"/>
        <end position="310"/>
    </location>
</feature>